<name>A0A8S3QVS8_MYTED</name>
<sequence length="220" mass="24770">MLKFHSQSQKIKNVNKKLFSQPIIEQLSSVNEETRECGCASLANLVSNPAHINILLQKDSQCLQTVTEENKELIALCRLQDKASLLESIIADDALSTQHALLKTLVVDDWEEVDTSESSSDEMSVDVNMEETADNFSLLEVSPQDLQFLYEMEQQCGQSDIKVNAVRIVSTIGCVFAKQLQPNSFLKIQNKKKSLGEHYPVISTARMNLIRFIKYKTQSS</sequence>
<feature type="domain" description="SYO1-like TPR repeats" evidence="1">
    <location>
        <begin position="187"/>
        <end position="218"/>
    </location>
</feature>
<keyword evidence="3" id="KW-1185">Reference proteome</keyword>
<dbReference type="Pfam" id="PF25567">
    <property type="entry name" value="TPR_SYO1"/>
    <property type="match status" value="1"/>
</dbReference>
<reference evidence="2" key="1">
    <citation type="submission" date="2021-03" db="EMBL/GenBank/DDBJ databases">
        <authorList>
            <person name="Bekaert M."/>
        </authorList>
    </citation>
    <scope>NUCLEOTIDE SEQUENCE</scope>
</reference>
<comment type="caution">
    <text evidence="2">The sequence shown here is derived from an EMBL/GenBank/DDBJ whole genome shotgun (WGS) entry which is preliminary data.</text>
</comment>
<dbReference type="OrthoDB" id="288703at2759"/>
<dbReference type="InterPro" id="IPR057990">
    <property type="entry name" value="TPR_SYO1"/>
</dbReference>
<dbReference type="Gene3D" id="1.25.10.10">
    <property type="entry name" value="Leucine-rich Repeat Variant"/>
    <property type="match status" value="1"/>
</dbReference>
<dbReference type="InterPro" id="IPR011989">
    <property type="entry name" value="ARM-like"/>
</dbReference>
<evidence type="ECO:0000313" key="2">
    <source>
        <dbReference type="EMBL" id="CAG2201218.1"/>
    </source>
</evidence>
<proteinExistence type="predicted"/>
<accession>A0A8S3QVS8</accession>
<organism evidence="2 3">
    <name type="scientific">Mytilus edulis</name>
    <name type="common">Blue mussel</name>
    <dbReference type="NCBI Taxonomy" id="6550"/>
    <lineage>
        <taxon>Eukaryota</taxon>
        <taxon>Metazoa</taxon>
        <taxon>Spiralia</taxon>
        <taxon>Lophotrochozoa</taxon>
        <taxon>Mollusca</taxon>
        <taxon>Bivalvia</taxon>
        <taxon>Autobranchia</taxon>
        <taxon>Pteriomorphia</taxon>
        <taxon>Mytilida</taxon>
        <taxon>Mytiloidea</taxon>
        <taxon>Mytilidae</taxon>
        <taxon>Mytilinae</taxon>
        <taxon>Mytilus</taxon>
    </lineage>
</organism>
<dbReference type="EMBL" id="CAJPWZ010000836">
    <property type="protein sequence ID" value="CAG2201218.1"/>
    <property type="molecule type" value="Genomic_DNA"/>
</dbReference>
<evidence type="ECO:0000313" key="3">
    <source>
        <dbReference type="Proteomes" id="UP000683360"/>
    </source>
</evidence>
<gene>
    <name evidence="2" type="ORF">MEDL_15822</name>
</gene>
<dbReference type="Proteomes" id="UP000683360">
    <property type="component" value="Unassembled WGS sequence"/>
</dbReference>
<dbReference type="AlphaFoldDB" id="A0A8S3QVS8"/>
<evidence type="ECO:0000259" key="1">
    <source>
        <dbReference type="Pfam" id="PF25567"/>
    </source>
</evidence>
<protein>
    <recommendedName>
        <fullName evidence="1">SYO1-like TPR repeats domain-containing protein</fullName>
    </recommendedName>
</protein>